<dbReference type="Gene3D" id="3.40.630.30">
    <property type="match status" value="1"/>
</dbReference>
<keyword evidence="4" id="KW-1185">Reference proteome</keyword>
<feature type="domain" description="N-acetyltransferase" evidence="2">
    <location>
        <begin position="179"/>
        <end position="340"/>
    </location>
</feature>
<feature type="compositionally biased region" description="Basic residues" evidence="1">
    <location>
        <begin position="1"/>
        <end position="10"/>
    </location>
</feature>
<organism evidence="3 4">
    <name type="scientific">Phialocephala subalpina</name>
    <dbReference type="NCBI Taxonomy" id="576137"/>
    <lineage>
        <taxon>Eukaryota</taxon>
        <taxon>Fungi</taxon>
        <taxon>Dikarya</taxon>
        <taxon>Ascomycota</taxon>
        <taxon>Pezizomycotina</taxon>
        <taxon>Leotiomycetes</taxon>
        <taxon>Helotiales</taxon>
        <taxon>Mollisiaceae</taxon>
        <taxon>Phialocephala</taxon>
        <taxon>Phialocephala fortinii species complex</taxon>
    </lineage>
</organism>
<feature type="compositionally biased region" description="Acidic residues" evidence="1">
    <location>
        <begin position="346"/>
        <end position="356"/>
    </location>
</feature>
<accession>A0A1L7WV32</accession>
<dbReference type="STRING" id="576137.A0A1L7WV32"/>
<dbReference type="InterPro" id="IPR016181">
    <property type="entry name" value="Acyl_CoA_acyltransferase"/>
</dbReference>
<dbReference type="OrthoDB" id="508139at2759"/>
<dbReference type="InterPro" id="IPR000182">
    <property type="entry name" value="GNAT_dom"/>
</dbReference>
<feature type="compositionally biased region" description="Acidic residues" evidence="1">
    <location>
        <begin position="68"/>
        <end position="101"/>
    </location>
</feature>
<evidence type="ECO:0000313" key="4">
    <source>
        <dbReference type="Proteomes" id="UP000184330"/>
    </source>
</evidence>
<dbReference type="Proteomes" id="UP000184330">
    <property type="component" value="Unassembled WGS sequence"/>
</dbReference>
<evidence type="ECO:0000313" key="3">
    <source>
        <dbReference type="EMBL" id="CZR56632.1"/>
    </source>
</evidence>
<feature type="region of interest" description="Disordered" evidence="1">
    <location>
        <begin position="336"/>
        <end position="356"/>
    </location>
</feature>
<dbReference type="EMBL" id="FJOG01000008">
    <property type="protein sequence ID" value="CZR56632.1"/>
    <property type="molecule type" value="Genomic_DNA"/>
</dbReference>
<feature type="region of interest" description="Disordered" evidence="1">
    <location>
        <begin position="1"/>
        <end position="114"/>
    </location>
</feature>
<dbReference type="AlphaFoldDB" id="A0A1L7WV32"/>
<feature type="region of interest" description="Disordered" evidence="1">
    <location>
        <begin position="454"/>
        <end position="473"/>
    </location>
</feature>
<protein>
    <recommendedName>
        <fullName evidence="2">N-acetyltransferase domain-containing protein</fullName>
    </recommendedName>
</protein>
<feature type="compositionally biased region" description="Basic and acidic residues" evidence="1">
    <location>
        <begin position="48"/>
        <end position="64"/>
    </location>
</feature>
<gene>
    <name evidence="3" type="ORF">PAC_06521</name>
</gene>
<name>A0A1L7WV32_9HELO</name>
<evidence type="ECO:0000259" key="2">
    <source>
        <dbReference type="PROSITE" id="PS51186"/>
    </source>
</evidence>
<dbReference type="GO" id="GO:0016747">
    <property type="term" value="F:acyltransferase activity, transferring groups other than amino-acyl groups"/>
    <property type="evidence" value="ECO:0007669"/>
    <property type="project" value="InterPro"/>
</dbReference>
<evidence type="ECO:0000256" key="1">
    <source>
        <dbReference type="SAM" id="MobiDB-lite"/>
    </source>
</evidence>
<sequence>MESAGRRSKRKAEAISPTRDSDSVLTSSHKDRKRRDTTNIHDSPPSADRNDLAADSNIAHEKANQDTSETEDEEDEENAEDSLDFEDEDEENSEDELDDSEDKMYGQYFDDDEDMGPPECEVEEKEYYFGGSQEFKLIFKAYLQEDDDEFERWMKTIHVSCSYDGKEIGRGFGRYVDRDRIRHTFWRDMEEPCEELSKVAFDLFDRHGRLKQELRDHTIRKGTGVWGSELDIGPLFFIEEVCVDRDWRRKGVGKRIVTSLIEKSRAGRRAPEFLLVGPGWLSREIEPDTQGKTKLEEQQIQIRVRGVAISLYRSLGFRRIGASSFFGLATDPTHPAHTIPSGADFDPTDPEPDFEGPETQLVEDWFGDPARSSWRLKLLQERLPLQHAAFTLPDGECVEFFNKFKISNMSMDDWGKVDRFSKNALHVAACEFKVQSVRWLLENANEGQTLSLARTTEGYTPQEELESQLESKRTRREHGMLTVDISNNFLGFPSEAIGCLAALRAVNNPSELEYARMKFGCTCGSCIDGFLSPRMKFALLCEAEVTHDMLKDGVEDGEMWSVIHDDLFTHVARDIQQNFRTNKSYRQGFANVFGHAAVTLQADKAPTILNVQNTVRDSNEWPPHTRNFFQRGGNTESALRIIFEQARDQDEWVGDGMHMDVFENGINALPECRNDHEFGFVASVCGISDLTRLYG</sequence>
<dbReference type="SUPFAM" id="SSF55729">
    <property type="entry name" value="Acyl-CoA N-acyltransferases (Nat)"/>
    <property type="match status" value="1"/>
</dbReference>
<proteinExistence type="predicted"/>
<reference evidence="3 4" key="1">
    <citation type="submission" date="2016-03" db="EMBL/GenBank/DDBJ databases">
        <authorList>
            <person name="Ploux O."/>
        </authorList>
    </citation>
    <scope>NUCLEOTIDE SEQUENCE [LARGE SCALE GENOMIC DNA]</scope>
    <source>
        <strain evidence="3 4">UAMH 11012</strain>
    </source>
</reference>
<dbReference type="CDD" id="cd04301">
    <property type="entry name" value="NAT_SF"/>
    <property type="match status" value="1"/>
</dbReference>
<dbReference type="PROSITE" id="PS51186">
    <property type="entry name" value="GNAT"/>
    <property type="match status" value="1"/>
</dbReference>